<evidence type="ECO:0000313" key="10">
    <source>
        <dbReference type="Proteomes" id="UP001597440"/>
    </source>
</evidence>
<evidence type="ECO:0000256" key="3">
    <source>
        <dbReference type="ARBA" id="ARBA00022729"/>
    </source>
</evidence>
<evidence type="ECO:0000256" key="2">
    <source>
        <dbReference type="ARBA" id="ARBA00006275"/>
    </source>
</evidence>
<accession>A0ABW5L1H8</accession>
<dbReference type="CDD" id="cd08977">
    <property type="entry name" value="SusD"/>
    <property type="match status" value="1"/>
</dbReference>
<name>A0ABW5L1H8_9SPHI</name>
<dbReference type="Proteomes" id="UP001597440">
    <property type="component" value="Unassembled WGS sequence"/>
</dbReference>
<evidence type="ECO:0000256" key="4">
    <source>
        <dbReference type="ARBA" id="ARBA00023136"/>
    </source>
</evidence>
<comment type="caution">
    <text evidence="9">The sequence shown here is derived from an EMBL/GenBank/DDBJ whole genome shotgun (WGS) entry which is preliminary data.</text>
</comment>
<evidence type="ECO:0000313" key="9">
    <source>
        <dbReference type="EMBL" id="MFD2553581.1"/>
    </source>
</evidence>
<reference evidence="10" key="1">
    <citation type="journal article" date="2019" name="Int. J. Syst. Evol. Microbiol.">
        <title>The Global Catalogue of Microorganisms (GCM) 10K type strain sequencing project: providing services to taxonomists for standard genome sequencing and annotation.</title>
        <authorList>
            <consortium name="The Broad Institute Genomics Platform"/>
            <consortium name="The Broad Institute Genome Sequencing Center for Infectious Disease"/>
            <person name="Wu L."/>
            <person name="Ma J."/>
        </authorList>
    </citation>
    <scope>NUCLEOTIDE SEQUENCE [LARGE SCALE GENOMIC DNA]</scope>
    <source>
        <strain evidence="10">KCTC 52298</strain>
    </source>
</reference>
<evidence type="ECO:0000256" key="5">
    <source>
        <dbReference type="ARBA" id="ARBA00023237"/>
    </source>
</evidence>
<gene>
    <name evidence="9" type="ORF">ACFSQW_04210</name>
</gene>
<dbReference type="InterPro" id="IPR011990">
    <property type="entry name" value="TPR-like_helical_dom_sf"/>
</dbReference>
<dbReference type="InterPro" id="IPR012944">
    <property type="entry name" value="SusD_RagB_dom"/>
</dbReference>
<dbReference type="RefSeq" id="WP_210355070.1">
    <property type="nucleotide sequence ID" value="NZ_JAEQMU010000004.1"/>
</dbReference>
<feature type="signal peptide" evidence="6">
    <location>
        <begin position="1"/>
        <end position="24"/>
    </location>
</feature>
<dbReference type="Gene3D" id="1.25.40.390">
    <property type="match status" value="1"/>
</dbReference>
<sequence length="462" mass="52141">MKRKRILLYSACLASILHLSSCESFLSIDPPKDRVAAEDAFSDNKTAEATVLGLYVGMNNYNNQFGSALLTLLLSSASDDYYSAFTSYDEYRFNNITPSASYLDRLWSHPYGYINHANKIIEGLEASSLNEDVKKQLSAEARFIRSFSFFYLTNLFNKVPLVTTSDINTANTLGPSTQEEVYQFVVEDLIRAESDISDEYLGTQQGASSERIRPNKKAVSALLSRVYLYKKDWKNAESTATTVINDTRYKIPSDLNTVFLKTSQEAIWQLQTVNTTTAGVNTWEGFTIVPATATARGYYNVYQPTLDSYEANDKRKDNWLKPYTIASGTFYMPYKYKVRTGSPVTEYNTVLRLAEQYLIRAEARLNQGKTVDAITDINVIRERAGLTLLPNTLSPEETALALEKERHLELLGEWGHRWFDLARTNRAVAVLSVTKGNFTQADTKIPIAESILLSNKKLEQND</sequence>
<dbReference type="EMBL" id="JBHULD010000004">
    <property type="protein sequence ID" value="MFD2553581.1"/>
    <property type="molecule type" value="Genomic_DNA"/>
</dbReference>
<proteinExistence type="inferred from homology"/>
<keyword evidence="3 6" id="KW-0732">Signal</keyword>
<dbReference type="SUPFAM" id="SSF48452">
    <property type="entry name" value="TPR-like"/>
    <property type="match status" value="1"/>
</dbReference>
<dbReference type="InterPro" id="IPR033985">
    <property type="entry name" value="SusD-like_N"/>
</dbReference>
<feature type="domain" description="SusD-like N-terminal" evidence="8">
    <location>
        <begin position="77"/>
        <end position="228"/>
    </location>
</feature>
<dbReference type="Pfam" id="PF07980">
    <property type="entry name" value="SusD_RagB"/>
    <property type="match status" value="1"/>
</dbReference>
<evidence type="ECO:0000259" key="8">
    <source>
        <dbReference type="Pfam" id="PF14322"/>
    </source>
</evidence>
<keyword evidence="5" id="KW-0998">Cell outer membrane</keyword>
<feature type="chain" id="PRO_5046480198" evidence="6">
    <location>
        <begin position="25"/>
        <end position="462"/>
    </location>
</feature>
<keyword evidence="10" id="KW-1185">Reference proteome</keyword>
<dbReference type="Pfam" id="PF14322">
    <property type="entry name" value="SusD-like_3"/>
    <property type="match status" value="1"/>
</dbReference>
<feature type="domain" description="RagB/SusD" evidence="7">
    <location>
        <begin position="322"/>
        <end position="438"/>
    </location>
</feature>
<evidence type="ECO:0000259" key="7">
    <source>
        <dbReference type="Pfam" id="PF07980"/>
    </source>
</evidence>
<organism evidence="9 10">
    <name type="scientific">Sphingobacterium tabacisoli</name>
    <dbReference type="NCBI Taxonomy" id="2044855"/>
    <lineage>
        <taxon>Bacteria</taxon>
        <taxon>Pseudomonadati</taxon>
        <taxon>Bacteroidota</taxon>
        <taxon>Sphingobacteriia</taxon>
        <taxon>Sphingobacteriales</taxon>
        <taxon>Sphingobacteriaceae</taxon>
        <taxon>Sphingobacterium</taxon>
    </lineage>
</organism>
<evidence type="ECO:0000256" key="6">
    <source>
        <dbReference type="SAM" id="SignalP"/>
    </source>
</evidence>
<comment type="similarity">
    <text evidence="2">Belongs to the SusD family.</text>
</comment>
<comment type="subcellular location">
    <subcellularLocation>
        <location evidence="1">Cell outer membrane</location>
    </subcellularLocation>
</comment>
<evidence type="ECO:0000256" key="1">
    <source>
        <dbReference type="ARBA" id="ARBA00004442"/>
    </source>
</evidence>
<keyword evidence="4" id="KW-0472">Membrane</keyword>
<protein>
    <submittedName>
        <fullName evidence="9">RagB/SusD family nutrient uptake outer membrane protein</fullName>
    </submittedName>
</protein>